<feature type="region of interest" description="Disordered" evidence="1">
    <location>
        <begin position="1"/>
        <end position="29"/>
    </location>
</feature>
<accession>A0A9Q1EDG9</accession>
<evidence type="ECO:0000256" key="1">
    <source>
        <dbReference type="SAM" id="MobiDB-lite"/>
    </source>
</evidence>
<name>A0A9Q1EDG9_SYNKA</name>
<dbReference type="Proteomes" id="UP001152622">
    <property type="component" value="Chromosome 19"/>
</dbReference>
<comment type="caution">
    <text evidence="2">The sequence shown here is derived from an EMBL/GenBank/DDBJ whole genome shotgun (WGS) entry which is preliminary data.</text>
</comment>
<organism evidence="2 3">
    <name type="scientific">Synaphobranchus kaupii</name>
    <name type="common">Kaup's arrowtooth eel</name>
    <dbReference type="NCBI Taxonomy" id="118154"/>
    <lineage>
        <taxon>Eukaryota</taxon>
        <taxon>Metazoa</taxon>
        <taxon>Chordata</taxon>
        <taxon>Craniata</taxon>
        <taxon>Vertebrata</taxon>
        <taxon>Euteleostomi</taxon>
        <taxon>Actinopterygii</taxon>
        <taxon>Neopterygii</taxon>
        <taxon>Teleostei</taxon>
        <taxon>Anguilliformes</taxon>
        <taxon>Synaphobranchidae</taxon>
        <taxon>Synaphobranchus</taxon>
    </lineage>
</organism>
<evidence type="ECO:0000313" key="2">
    <source>
        <dbReference type="EMBL" id="KAJ8336783.1"/>
    </source>
</evidence>
<proteinExistence type="predicted"/>
<sequence length="122" mass="13021">MRRSGAAGPERSPGVYEGKLSAPAPTLPKSPVLTADTVYCAVSVEVLSIADSLRNADPLCKTGTVQRLRRKFARVAHVEHPHPRRAPPLHETRDVAALPRTTAGVDGVLFTGTRLAGDSVFQ</sequence>
<reference evidence="2" key="1">
    <citation type="journal article" date="2023" name="Science">
        <title>Genome structures resolve the early diversification of teleost fishes.</title>
        <authorList>
            <person name="Parey E."/>
            <person name="Louis A."/>
            <person name="Montfort J."/>
            <person name="Bouchez O."/>
            <person name="Roques C."/>
            <person name="Iampietro C."/>
            <person name="Lluch J."/>
            <person name="Castinel A."/>
            <person name="Donnadieu C."/>
            <person name="Desvignes T."/>
            <person name="Floi Bucao C."/>
            <person name="Jouanno E."/>
            <person name="Wen M."/>
            <person name="Mejri S."/>
            <person name="Dirks R."/>
            <person name="Jansen H."/>
            <person name="Henkel C."/>
            <person name="Chen W.J."/>
            <person name="Zahm M."/>
            <person name="Cabau C."/>
            <person name="Klopp C."/>
            <person name="Thompson A.W."/>
            <person name="Robinson-Rechavi M."/>
            <person name="Braasch I."/>
            <person name="Lecointre G."/>
            <person name="Bobe J."/>
            <person name="Postlethwait J.H."/>
            <person name="Berthelot C."/>
            <person name="Roest Crollius H."/>
            <person name="Guiguen Y."/>
        </authorList>
    </citation>
    <scope>NUCLEOTIDE SEQUENCE</scope>
    <source>
        <strain evidence="2">WJC10195</strain>
    </source>
</reference>
<gene>
    <name evidence="2" type="ORF">SKAU_G00380030</name>
</gene>
<dbReference type="EMBL" id="JAINUF010000019">
    <property type="protein sequence ID" value="KAJ8336783.1"/>
    <property type="molecule type" value="Genomic_DNA"/>
</dbReference>
<evidence type="ECO:0000313" key="3">
    <source>
        <dbReference type="Proteomes" id="UP001152622"/>
    </source>
</evidence>
<protein>
    <submittedName>
        <fullName evidence="2">Uncharacterized protein</fullName>
    </submittedName>
</protein>
<dbReference type="AlphaFoldDB" id="A0A9Q1EDG9"/>
<keyword evidence="3" id="KW-1185">Reference proteome</keyword>